<organism evidence="3 4">
    <name type="scientific">Biomphalaria pfeifferi</name>
    <name type="common">Bloodfluke planorb</name>
    <name type="synonym">Freshwater snail</name>
    <dbReference type="NCBI Taxonomy" id="112525"/>
    <lineage>
        <taxon>Eukaryota</taxon>
        <taxon>Metazoa</taxon>
        <taxon>Spiralia</taxon>
        <taxon>Lophotrochozoa</taxon>
        <taxon>Mollusca</taxon>
        <taxon>Gastropoda</taxon>
        <taxon>Heterobranchia</taxon>
        <taxon>Euthyneura</taxon>
        <taxon>Panpulmonata</taxon>
        <taxon>Hygrophila</taxon>
        <taxon>Lymnaeoidea</taxon>
        <taxon>Planorbidae</taxon>
        <taxon>Biomphalaria</taxon>
    </lineage>
</organism>
<gene>
    <name evidence="3" type="ORF">Bpfe_001649</name>
</gene>
<dbReference type="EMBL" id="JASAOG010000004">
    <property type="protein sequence ID" value="KAK0068686.1"/>
    <property type="molecule type" value="Genomic_DNA"/>
</dbReference>
<dbReference type="Proteomes" id="UP001233172">
    <property type="component" value="Unassembled WGS sequence"/>
</dbReference>
<dbReference type="GO" id="GO:0045505">
    <property type="term" value="F:dynein intermediate chain binding"/>
    <property type="evidence" value="ECO:0007669"/>
    <property type="project" value="TreeGrafter"/>
</dbReference>
<name>A0AAD8C939_BIOPF</name>
<dbReference type="PANTHER" id="PTHR21255">
    <property type="entry name" value="T-COMPLEX-ASSOCIATED-TESTIS-EXPRESSED 1/ DYNEIN LIGHT CHAIN"/>
    <property type="match status" value="1"/>
</dbReference>
<reference evidence="3" key="1">
    <citation type="journal article" date="2023" name="PLoS Negl. Trop. Dis.">
        <title>A genome sequence for Biomphalaria pfeifferi, the major vector snail for the human-infecting parasite Schistosoma mansoni.</title>
        <authorList>
            <person name="Bu L."/>
            <person name="Lu L."/>
            <person name="Laidemitt M.R."/>
            <person name="Zhang S.M."/>
            <person name="Mutuku M."/>
            <person name="Mkoji G."/>
            <person name="Steinauer M."/>
            <person name="Loker E.S."/>
        </authorList>
    </citation>
    <scope>NUCLEOTIDE SEQUENCE</scope>
    <source>
        <strain evidence="3">KasaAsao</strain>
    </source>
</reference>
<evidence type="ECO:0000256" key="2">
    <source>
        <dbReference type="SAM" id="MobiDB-lite"/>
    </source>
</evidence>
<evidence type="ECO:0000313" key="3">
    <source>
        <dbReference type="EMBL" id="KAK0068686.1"/>
    </source>
</evidence>
<dbReference type="Pfam" id="PF03645">
    <property type="entry name" value="Tctex-1"/>
    <property type="match status" value="1"/>
</dbReference>
<comment type="caution">
    <text evidence="3">The sequence shown here is derived from an EMBL/GenBank/DDBJ whole genome shotgun (WGS) entry which is preliminary data.</text>
</comment>
<evidence type="ECO:0000313" key="4">
    <source>
        <dbReference type="Proteomes" id="UP001233172"/>
    </source>
</evidence>
<keyword evidence="4" id="KW-1185">Reference proteome</keyword>
<comment type="similarity">
    <text evidence="1">Belongs to the dynein light chain Tctex-type family.</text>
</comment>
<dbReference type="Gene3D" id="3.30.1140.40">
    <property type="entry name" value="Tctex-1"/>
    <property type="match status" value="1"/>
</dbReference>
<reference evidence="3" key="2">
    <citation type="submission" date="2023-04" db="EMBL/GenBank/DDBJ databases">
        <authorList>
            <person name="Bu L."/>
            <person name="Lu L."/>
            <person name="Laidemitt M.R."/>
            <person name="Zhang S.M."/>
            <person name="Mutuku M."/>
            <person name="Mkoji G."/>
            <person name="Steinauer M."/>
            <person name="Loker E.S."/>
        </authorList>
    </citation>
    <scope>NUCLEOTIDE SEQUENCE</scope>
    <source>
        <strain evidence="3">KasaAsao</strain>
        <tissue evidence="3">Whole Snail</tissue>
    </source>
</reference>
<feature type="region of interest" description="Disordered" evidence="2">
    <location>
        <begin position="1"/>
        <end position="22"/>
    </location>
</feature>
<evidence type="ECO:0000256" key="1">
    <source>
        <dbReference type="ARBA" id="ARBA00005361"/>
    </source>
</evidence>
<dbReference type="GO" id="GO:0005868">
    <property type="term" value="C:cytoplasmic dynein complex"/>
    <property type="evidence" value="ECO:0007669"/>
    <property type="project" value="TreeGrafter"/>
</dbReference>
<dbReference type="GO" id="GO:0007018">
    <property type="term" value="P:microtubule-based movement"/>
    <property type="evidence" value="ECO:0007669"/>
    <property type="project" value="TreeGrafter"/>
</dbReference>
<dbReference type="AlphaFoldDB" id="A0AAD8C939"/>
<dbReference type="InterPro" id="IPR005334">
    <property type="entry name" value="Tctex-1-like"/>
</dbReference>
<accession>A0AAD8C939</accession>
<sequence>MSSKDHHVESHQAGHSPSRRNSHVIDASHNVTHHQHQHQQHPEGQAYHGPERIRRLSQHSKETTFTGLSYQSHHLEVGDKEHRRTSRYSFSTEGGDHHEGLRRASQFSRDNYLKNALGRHHGRRSIYRREHDLHSEGTSGEQPRHIDYENTYKLEPEATFNPERVESIIGTVLKENLEGQTYQRHLMGNRCLLLSDIIKERVKKLNLPRFKIVCVVLIGENKKQTVMISSRSLWNQSCDNFASCEYSKGNIYAVGMVFAVYQE</sequence>
<dbReference type="CDD" id="cd21451">
    <property type="entry name" value="DLC-like_TCTEX1D"/>
    <property type="match status" value="1"/>
</dbReference>
<dbReference type="PANTHER" id="PTHR21255:SF7">
    <property type="entry name" value="DYNEIN LIGHT CHAIN TCTEX-TYPE PROTEIN 2B"/>
    <property type="match status" value="1"/>
</dbReference>
<dbReference type="InterPro" id="IPR038586">
    <property type="entry name" value="Tctex-1-like_sf"/>
</dbReference>
<protein>
    <submittedName>
        <fullName evidence="3">Tctex1 domain-containing protein 1</fullName>
    </submittedName>
</protein>
<proteinExistence type="inferred from homology"/>
<dbReference type="GO" id="GO:0005737">
    <property type="term" value="C:cytoplasm"/>
    <property type="evidence" value="ECO:0007669"/>
    <property type="project" value="TreeGrafter"/>
</dbReference>
<feature type="compositionally biased region" description="Basic and acidic residues" evidence="2">
    <location>
        <begin position="1"/>
        <end position="12"/>
    </location>
</feature>